<dbReference type="KEGG" id="pke:DLD99_05945"/>
<dbReference type="Proteomes" id="UP000253720">
    <property type="component" value="Chromosome"/>
</dbReference>
<dbReference type="EMBL" id="CP029608">
    <property type="protein sequence ID" value="AXI60029.1"/>
    <property type="molecule type" value="Genomic_DNA"/>
</dbReference>
<organism evidence="1 2">
    <name type="scientific">Pseudomonas kribbensis</name>
    <dbReference type="NCBI Taxonomy" id="1628086"/>
    <lineage>
        <taxon>Bacteria</taxon>
        <taxon>Pseudomonadati</taxon>
        <taxon>Pseudomonadota</taxon>
        <taxon>Gammaproteobacteria</taxon>
        <taxon>Pseudomonadales</taxon>
        <taxon>Pseudomonadaceae</taxon>
        <taxon>Pseudomonas</taxon>
    </lineage>
</organism>
<protein>
    <submittedName>
        <fullName evidence="1">Uncharacterized protein</fullName>
    </submittedName>
</protein>
<reference evidence="1 2" key="1">
    <citation type="submission" date="2018-05" db="EMBL/GenBank/DDBJ databases">
        <title>Complete genome sequence of Pseudomonas kribbensis 46-2(T).</title>
        <authorList>
            <person name="Jeong H."/>
            <person name="Lee S.-G."/>
            <person name="Rha E."/>
            <person name="Kim H."/>
        </authorList>
    </citation>
    <scope>NUCLEOTIDE SEQUENCE [LARGE SCALE GENOMIC DNA]</scope>
    <source>
        <strain evidence="1 2">46-2</strain>
    </source>
</reference>
<keyword evidence="2" id="KW-1185">Reference proteome</keyword>
<gene>
    <name evidence="1" type="ORF">DLD99_05945</name>
</gene>
<name>A0A345RL63_9PSED</name>
<accession>A0A345RL63</accession>
<proteinExistence type="predicted"/>
<evidence type="ECO:0000313" key="1">
    <source>
        <dbReference type="EMBL" id="AXI60029.1"/>
    </source>
</evidence>
<sequence>MIEFDLNANDCEALIRHCESFEPAGDDPREKRRLQDALETLREALVSHLNESATSAENT</sequence>
<evidence type="ECO:0000313" key="2">
    <source>
        <dbReference type="Proteomes" id="UP000253720"/>
    </source>
</evidence>
<dbReference type="AlphaFoldDB" id="A0A345RL63"/>